<dbReference type="Pfam" id="PF13561">
    <property type="entry name" value="adh_short_C2"/>
    <property type="match status" value="1"/>
</dbReference>
<dbReference type="PRINTS" id="PR00080">
    <property type="entry name" value="SDRFAMILY"/>
</dbReference>
<dbReference type="PROSITE" id="PS00061">
    <property type="entry name" value="ADH_SHORT"/>
    <property type="match status" value="1"/>
</dbReference>
<dbReference type="PANTHER" id="PTHR43477:SF1">
    <property type="entry name" value="DIHYDROANTICAPSIN 7-DEHYDROGENASE"/>
    <property type="match status" value="1"/>
</dbReference>
<dbReference type="NCBIfam" id="NF005559">
    <property type="entry name" value="PRK07231.1"/>
    <property type="match status" value="1"/>
</dbReference>
<dbReference type="InterPro" id="IPR020904">
    <property type="entry name" value="Sc_DH/Rdtase_CS"/>
</dbReference>
<evidence type="ECO:0000256" key="2">
    <source>
        <dbReference type="ARBA" id="ARBA00023002"/>
    </source>
</evidence>
<dbReference type="GO" id="GO:0047936">
    <property type="term" value="F:glucose 1-dehydrogenase [NAD(P)+] activity"/>
    <property type="evidence" value="ECO:0007669"/>
    <property type="project" value="UniProtKB-EC"/>
</dbReference>
<reference evidence="4" key="1">
    <citation type="journal article" date="2019" name="Int. J. Syst. Evol. Microbiol.">
        <title>The Global Catalogue of Microorganisms (GCM) 10K type strain sequencing project: providing services to taxonomists for standard genome sequencing and annotation.</title>
        <authorList>
            <consortium name="The Broad Institute Genomics Platform"/>
            <consortium name="The Broad Institute Genome Sequencing Center for Infectious Disease"/>
            <person name="Wu L."/>
            <person name="Ma J."/>
        </authorList>
    </citation>
    <scope>NUCLEOTIDE SEQUENCE [LARGE SCALE GENOMIC DNA]</scope>
    <source>
        <strain evidence="4">KCTC 62102</strain>
    </source>
</reference>
<sequence length="255" mass="26613">MGRVDGKTALITGAGLGLGLASAGLLAREGAKLVLTDISPDHLEKAVASLRAAGAQVRGIVQDTSSPEDWARVEADVRTVEGRLDILVNNAGIAPIGTIESCDMDQWRRCMAVNADGVFLGCKTAVALMKAHGGSIVNLSSIDGIIGEADLAAYCASKGAVRTLTKAVAVHCAEQAYGIRCNSIHPGYIWTPQTENYLAGLGTLETEKAKALARHPIGRLGKPDDIAYMVLYLASDESGFVTGAEMVVDGGYLMV</sequence>
<protein>
    <submittedName>
        <fullName evidence="3">Glucose 1-dehydrogenase</fullName>
        <ecNumber evidence="3">1.1.1.47</ecNumber>
    </submittedName>
</protein>
<proteinExistence type="inferred from homology"/>
<comment type="similarity">
    <text evidence="1">Belongs to the short-chain dehydrogenases/reductases (SDR) family.</text>
</comment>
<dbReference type="PRINTS" id="PR00081">
    <property type="entry name" value="GDHRDH"/>
</dbReference>
<gene>
    <name evidence="3" type="ORF">ACFOD6_00730</name>
</gene>
<comment type="caution">
    <text evidence="3">The sequence shown here is derived from an EMBL/GenBank/DDBJ whole genome shotgun (WGS) entry which is preliminary data.</text>
</comment>
<organism evidence="3 4">
    <name type="scientific">Tabrizicola soli</name>
    <dbReference type="NCBI Taxonomy" id="2185115"/>
    <lineage>
        <taxon>Bacteria</taxon>
        <taxon>Pseudomonadati</taxon>
        <taxon>Pseudomonadota</taxon>
        <taxon>Alphaproteobacteria</taxon>
        <taxon>Rhodobacterales</taxon>
        <taxon>Paracoccaceae</taxon>
        <taxon>Tabrizicola</taxon>
    </lineage>
</organism>
<name>A0ABV7DP24_9RHOB</name>
<dbReference type="Proteomes" id="UP001595445">
    <property type="component" value="Unassembled WGS sequence"/>
</dbReference>
<evidence type="ECO:0000313" key="3">
    <source>
        <dbReference type="EMBL" id="MFC3084560.1"/>
    </source>
</evidence>
<accession>A0ABV7DP24</accession>
<dbReference type="EC" id="1.1.1.47" evidence="3"/>
<dbReference type="InterPro" id="IPR051122">
    <property type="entry name" value="SDR_DHRS6-like"/>
</dbReference>
<dbReference type="InterPro" id="IPR002347">
    <property type="entry name" value="SDR_fam"/>
</dbReference>
<dbReference type="EMBL" id="JBHRSM010000001">
    <property type="protein sequence ID" value="MFC3084560.1"/>
    <property type="molecule type" value="Genomic_DNA"/>
</dbReference>
<evidence type="ECO:0000313" key="4">
    <source>
        <dbReference type="Proteomes" id="UP001595445"/>
    </source>
</evidence>
<keyword evidence="4" id="KW-1185">Reference proteome</keyword>
<evidence type="ECO:0000256" key="1">
    <source>
        <dbReference type="ARBA" id="ARBA00006484"/>
    </source>
</evidence>
<dbReference type="PANTHER" id="PTHR43477">
    <property type="entry name" value="DIHYDROANTICAPSIN 7-DEHYDROGENASE"/>
    <property type="match status" value="1"/>
</dbReference>
<dbReference type="Gene3D" id="3.40.50.720">
    <property type="entry name" value="NAD(P)-binding Rossmann-like Domain"/>
    <property type="match status" value="1"/>
</dbReference>
<keyword evidence="2 3" id="KW-0560">Oxidoreductase</keyword>
<dbReference type="RefSeq" id="WP_197642306.1">
    <property type="nucleotide sequence ID" value="NZ_JAEACP010000004.1"/>
</dbReference>
<dbReference type="SUPFAM" id="SSF51735">
    <property type="entry name" value="NAD(P)-binding Rossmann-fold domains"/>
    <property type="match status" value="1"/>
</dbReference>
<dbReference type="InterPro" id="IPR036291">
    <property type="entry name" value="NAD(P)-bd_dom_sf"/>
</dbReference>